<evidence type="ECO:0000256" key="2">
    <source>
        <dbReference type="SAM" id="Phobius"/>
    </source>
</evidence>
<gene>
    <name evidence="4" type="primary">pglF_2</name>
    <name evidence="4" type="ORF">Pr1d_39690</name>
</gene>
<dbReference type="Gene3D" id="3.40.50.720">
    <property type="entry name" value="NAD(P)-binding Rossmann-like Domain"/>
    <property type="match status" value="2"/>
</dbReference>
<dbReference type="SUPFAM" id="SSF51735">
    <property type="entry name" value="NAD(P)-binding Rossmann-fold domains"/>
    <property type="match status" value="2"/>
</dbReference>
<dbReference type="EMBL" id="CP042913">
    <property type="protein sequence ID" value="QEG36654.1"/>
    <property type="molecule type" value="Genomic_DNA"/>
</dbReference>
<evidence type="ECO:0000313" key="5">
    <source>
        <dbReference type="Proteomes" id="UP000323917"/>
    </source>
</evidence>
<dbReference type="Proteomes" id="UP000323917">
    <property type="component" value="Chromosome"/>
</dbReference>
<feature type="transmembrane region" description="Helical" evidence="2">
    <location>
        <begin position="44"/>
        <end position="62"/>
    </location>
</feature>
<dbReference type="EC" id="4.2.1.135" evidence="4"/>
<keyword evidence="2" id="KW-1133">Transmembrane helix</keyword>
<feature type="transmembrane region" description="Helical" evidence="2">
    <location>
        <begin position="9"/>
        <end position="32"/>
    </location>
</feature>
<organism evidence="4 5">
    <name type="scientific">Bythopirellula goksoeyrii</name>
    <dbReference type="NCBI Taxonomy" id="1400387"/>
    <lineage>
        <taxon>Bacteria</taxon>
        <taxon>Pseudomonadati</taxon>
        <taxon>Planctomycetota</taxon>
        <taxon>Planctomycetia</taxon>
        <taxon>Pirellulales</taxon>
        <taxon>Lacipirellulaceae</taxon>
        <taxon>Bythopirellula</taxon>
    </lineage>
</organism>
<keyword evidence="2" id="KW-0472">Membrane</keyword>
<evidence type="ECO:0000313" key="4">
    <source>
        <dbReference type="EMBL" id="QEG36654.1"/>
    </source>
</evidence>
<comment type="similarity">
    <text evidence="1">Belongs to the polysaccharide synthase family.</text>
</comment>
<dbReference type="PANTHER" id="PTHR43318:SF1">
    <property type="entry name" value="POLYSACCHARIDE BIOSYNTHESIS PROTEIN EPSC-RELATED"/>
    <property type="match status" value="1"/>
</dbReference>
<feature type="transmembrane region" description="Helical" evidence="2">
    <location>
        <begin position="83"/>
        <end position="104"/>
    </location>
</feature>
<keyword evidence="4" id="KW-0456">Lyase</keyword>
<dbReference type="Pfam" id="PF02719">
    <property type="entry name" value="Polysacc_synt_2"/>
    <property type="match status" value="1"/>
</dbReference>
<feature type="domain" description="Polysaccharide biosynthesis protein CapD-like" evidence="3">
    <location>
        <begin position="285"/>
        <end position="567"/>
    </location>
</feature>
<keyword evidence="5" id="KW-1185">Reference proteome</keyword>
<reference evidence="4 5" key="1">
    <citation type="submission" date="2019-08" db="EMBL/GenBank/DDBJ databases">
        <title>Deep-cultivation of Planctomycetes and their phenomic and genomic characterization uncovers novel biology.</title>
        <authorList>
            <person name="Wiegand S."/>
            <person name="Jogler M."/>
            <person name="Boedeker C."/>
            <person name="Pinto D."/>
            <person name="Vollmers J."/>
            <person name="Rivas-Marin E."/>
            <person name="Kohn T."/>
            <person name="Peeters S.H."/>
            <person name="Heuer A."/>
            <person name="Rast P."/>
            <person name="Oberbeckmann S."/>
            <person name="Bunk B."/>
            <person name="Jeske O."/>
            <person name="Meyerdierks A."/>
            <person name="Storesund J.E."/>
            <person name="Kallscheuer N."/>
            <person name="Luecker S."/>
            <person name="Lage O.M."/>
            <person name="Pohl T."/>
            <person name="Merkel B.J."/>
            <person name="Hornburger P."/>
            <person name="Mueller R.-W."/>
            <person name="Bruemmer F."/>
            <person name="Labrenz M."/>
            <person name="Spormann A.M."/>
            <person name="Op den Camp H."/>
            <person name="Overmann J."/>
            <person name="Amann R."/>
            <person name="Jetten M.S.M."/>
            <person name="Mascher T."/>
            <person name="Medema M.H."/>
            <person name="Devos D.P."/>
            <person name="Kaster A.-K."/>
            <person name="Ovreas L."/>
            <person name="Rohde M."/>
            <person name="Galperin M.Y."/>
            <person name="Jogler C."/>
        </authorList>
    </citation>
    <scope>NUCLEOTIDE SEQUENCE [LARGE SCALE GENOMIC DNA]</scope>
    <source>
        <strain evidence="4 5">Pr1d</strain>
    </source>
</reference>
<dbReference type="KEGG" id="bgok:Pr1d_39690"/>
<dbReference type="CDD" id="cd05237">
    <property type="entry name" value="UDP_invert_4-6DH_SDR_e"/>
    <property type="match status" value="1"/>
</dbReference>
<dbReference type="AlphaFoldDB" id="A0A5B9QCN6"/>
<dbReference type="InterPro" id="IPR003869">
    <property type="entry name" value="Polysac_CapD-like"/>
</dbReference>
<dbReference type="InterPro" id="IPR051203">
    <property type="entry name" value="Polysaccharide_Synthase-Rel"/>
</dbReference>
<sequence>MALDRLKKLLVFTALLAVPCLAAYYLAFLVRFDGALPESAQSTFAYSVLWVMLVKVATLLHARIHQHCARYVTFQDMLSLVRSVTISSVAIMLVDAMLFTDVVIPRSVVVLDWGTTILLLAAVRIAPRLVRDGYLHHLSEQNGCPALIVGANDAGEALLRSLRSNPTMPYRVVGFLDDRPEYWGRRIAGVPVLGTQTDLPTLVLQHHIQEVLITSGTLPGKDVRRLVELASREKFRVKVLPSYEQLVGEKVDVNPRSVAIADLLQRPSVQLDDVPIRNWLTGKVVLVSGSAGSIGSEICRQLVELAPAKIVIVDRSETGQFFLERELGQLAPHIAVEVAMADLTDAGRMHSVFAQYRPQIVFHAAAYKHVPLMEAHAGEAIKNIVLATKNMVDLAEEFKADSLVMISTDKAVNPTSVMGSCKRLAEQYIEAKADTSPCRMVTVRFGNVLDSAGSVVPIFREQIARGGPVTVTHPDMIRYFMLIPEAAQLVIQAGAMGRGGEIFVLDMGEPVRIMDLARDMIRLSGLRVGDDIEIVSTGLRPGEKLYEELYSTDEQHLPTDHDKIMIAVGRPRKLVEVLHDIRQLSEILDEPNEAIRAALAEVIPVMRPKAASPIKNLPAVERQAA</sequence>
<name>A0A5B9QCN6_9BACT</name>
<dbReference type="PANTHER" id="PTHR43318">
    <property type="entry name" value="UDP-N-ACETYLGLUCOSAMINE 4,6-DEHYDRATASE"/>
    <property type="match status" value="1"/>
</dbReference>
<dbReference type="InterPro" id="IPR036291">
    <property type="entry name" value="NAD(P)-bd_dom_sf"/>
</dbReference>
<accession>A0A5B9QCN6</accession>
<dbReference type="Pfam" id="PF13727">
    <property type="entry name" value="CoA_binding_3"/>
    <property type="match status" value="1"/>
</dbReference>
<dbReference type="OrthoDB" id="9803111at2"/>
<evidence type="ECO:0000259" key="3">
    <source>
        <dbReference type="Pfam" id="PF02719"/>
    </source>
</evidence>
<dbReference type="GO" id="GO:0016829">
    <property type="term" value="F:lyase activity"/>
    <property type="evidence" value="ECO:0007669"/>
    <property type="project" value="UniProtKB-KW"/>
</dbReference>
<protein>
    <submittedName>
        <fullName evidence="4">UDP-N-acetyl-alpha-D-glucosamine C6 dehydratase</fullName>
        <ecNumber evidence="4">4.2.1.135</ecNumber>
    </submittedName>
</protein>
<evidence type="ECO:0000256" key="1">
    <source>
        <dbReference type="ARBA" id="ARBA00007430"/>
    </source>
</evidence>
<proteinExistence type="inferred from homology"/>
<keyword evidence="2" id="KW-0812">Transmembrane</keyword>
<dbReference type="RefSeq" id="WP_148074975.1">
    <property type="nucleotide sequence ID" value="NZ_CP042913.1"/>
</dbReference>